<feature type="region of interest" description="Disordered" evidence="1">
    <location>
        <begin position="1"/>
        <end position="59"/>
    </location>
</feature>
<reference evidence="2 3" key="1">
    <citation type="journal article" date="2013" name="PLoS ONE">
        <title>Identification and characterization of three novel lipases belonging to families II and V from Anaerovibrio lipolyticus 5ST.</title>
        <authorList>
            <person name="Prive F."/>
            <person name="Kaderbhai N.N."/>
            <person name="Girdwood S."/>
            <person name="Worgan H.J."/>
            <person name="Pinloche E."/>
            <person name="Scollan N.D."/>
            <person name="Huws S.A."/>
            <person name="Newbold C.J."/>
        </authorList>
    </citation>
    <scope>NUCLEOTIDE SEQUENCE [LARGE SCALE GENOMIC DNA]</scope>
    <source>
        <strain evidence="2 3">5S</strain>
    </source>
</reference>
<gene>
    <name evidence="2" type="ORF">NZ47_04645</name>
</gene>
<organism evidence="2 3">
    <name type="scientific">Anaerovibrio lipolyticus</name>
    <dbReference type="NCBI Taxonomy" id="82374"/>
    <lineage>
        <taxon>Bacteria</taxon>
        <taxon>Bacillati</taxon>
        <taxon>Bacillota</taxon>
        <taxon>Negativicutes</taxon>
        <taxon>Selenomonadales</taxon>
        <taxon>Selenomonadaceae</taxon>
        <taxon>Anaerovibrio</taxon>
    </lineage>
</organism>
<dbReference type="Proteomes" id="UP000030993">
    <property type="component" value="Unassembled WGS sequence"/>
</dbReference>
<accession>A0A0B2K2U7</accession>
<proteinExistence type="predicted"/>
<name>A0A0B2K2U7_9FIRM</name>
<dbReference type="RefSeq" id="WP_039206971.1">
    <property type="nucleotide sequence ID" value="NZ_JSCE01000091.1"/>
</dbReference>
<dbReference type="EMBL" id="JSCE01000091">
    <property type="protein sequence ID" value="KHM52467.1"/>
    <property type="molecule type" value="Genomic_DNA"/>
</dbReference>
<evidence type="ECO:0000313" key="3">
    <source>
        <dbReference type="Proteomes" id="UP000030993"/>
    </source>
</evidence>
<sequence>MANNIKSTGRKFMEDSASSVSAAKIQHQRQHIAQMFSQQQNKAQQTSGNAGNNSNNQSQ</sequence>
<dbReference type="STRING" id="82374.NZ47_04645"/>
<evidence type="ECO:0000256" key="1">
    <source>
        <dbReference type="SAM" id="MobiDB-lite"/>
    </source>
</evidence>
<keyword evidence="3" id="KW-1185">Reference proteome</keyword>
<protein>
    <submittedName>
        <fullName evidence="2">Uncharacterized protein</fullName>
    </submittedName>
</protein>
<evidence type="ECO:0000313" key="2">
    <source>
        <dbReference type="EMBL" id="KHM52467.1"/>
    </source>
</evidence>
<dbReference type="AlphaFoldDB" id="A0A0B2K2U7"/>
<comment type="caution">
    <text evidence="2">The sequence shown here is derived from an EMBL/GenBank/DDBJ whole genome shotgun (WGS) entry which is preliminary data.</text>
</comment>
<feature type="compositionally biased region" description="Low complexity" evidence="1">
    <location>
        <begin position="44"/>
        <end position="59"/>
    </location>
</feature>